<dbReference type="OrthoDB" id="51290at2759"/>
<dbReference type="Proteomes" id="UP000693970">
    <property type="component" value="Unassembled WGS sequence"/>
</dbReference>
<dbReference type="AlphaFoldDB" id="A0A9K3KDC4"/>
<proteinExistence type="predicted"/>
<name>A0A9K3KDC4_9STRA</name>
<evidence type="ECO:0000313" key="1">
    <source>
        <dbReference type="EMBL" id="KAG7341558.1"/>
    </source>
</evidence>
<dbReference type="EMBL" id="JAGRRH010000026">
    <property type="protein sequence ID" value="KAG7341558.1"/>
    <property type="molecule type" value="Genomic_DNA"/>
</dbReference>
<gene>
    <name evidence="1" type="ORF">IV203_023511</name>
</gene>
<keyword evidence="2" id="KW-1185">Reference proteome</keyword>
<reference evidence="1" key="1">
    <citation type="journal article" date="2021" name="Sci. Rep.">
        <title>Diploid genomic architecture of Nitzschia inconspicua, an elite biomass production diatom.</title>
        <authorList>
            <person name="Oliver A."/>
            <person name="Podell S."/>
            <person name="Pinowska A."/>
            <person name="Traller J.C."/>
            <person name="Smith S.R."/>
            <person name="McClure R."/>
            <person name="Beliaev A."/>
            <person name="Bohutskyi P."/>
            <person name="Hill E.A."/>
            <person name="Rabines A."/>
            <person name="Zheng H."/>
            <person name="Allen L.Z."/>
            <person name="Kuo A."/>
            <person name="Grigoriev I.V."/>
            <person name="Allen A.E."/>
            <person name="Hazlebeck D."/>
            <person name="Allen E.E."/>
        </authorList>
    </citation>
    <scope>NUCLEOTIDE SEQUENCE</scope>
    <source>
        <strain evidence="1">Hildebrandi</strain>
    </source>
</reference>
<evidence type="ECO:0000313" key="2">
    <source>
        <dbReference type="Proteomes" id="UP000693970"/>
    </source>
</evidence>
<reference evidence="1" key="2">
    <citation type="submission" date="2021-04" db="EMBL/GenBank/DDBJ databases">
        <authorList>
            <person name="Podell S."/>
        </authorList>
    </citation>
    <scope>NUCLEOTIDE SEQUENCE</scope>
    <source>
        <strain evidence="1">Hildebrandi</strain>
    </source>
</reference>
<comment type="caution">
    <text evidence="1">The sequence shown here is derived from an EMBL/GenBank/DDBJ whole genome shotgun (WGS) entry which is preliminary data.</text>
</comment>
<organism evidence="1 2">
    <name type="scientific">Nitzschia inconspicua</name>
    <dbReference type="NCBI Taxonomy" id="303405"/>
    <lineage>
        <taxon>Eukaryota</taxon>
        <taxon>Sar</taxon>
        <taxon>Stramenopiles</taxon>
        <taxon>Ochrophyta</taxon>
        <taxon>Bacillariophyta</taxon>
        <taxon>Bacillariophyceae</taxon>
        <taxon>Bacillariophycidae</taxon>
        <taxon>Bacillariales</taxon>
        <taxon>Bacillariaceae</taxon>
        <taxon>Nitzschia</taxon>
    </lineage>
</organism>
<sequence>MGKFLRDKDGNLVNINGGLVLEKILDRKPRDCEECGFHKWVKKDKIFIIQRNAFGGAIPNKGSPFGSGAGGGGMEWICPDCALIRGLPAEHYHKNFYATPTPDALRILHNYQLERSSKPTRNMVGGGGCEAGWSLFDMTGFMCSSGGNGG</sequence>
<protein>
    <submittedName>
        <fullName evidence="1">Uncharacterized protein</fullName>
    </submittedName>
</protein>
<accession>A0A9K3KDC4</accession>